<dbReference type="PANTHER" id="PTHR48111">
    <property type="entry name" value="REGULATOR OF RPOS"/>
    <property type="match status" value="1"/>
</dbReference>
<dbReference type="SMART" id="SM00448">
    <property type="entry name" value="REC"/>
    <property type="match status" value="1"/>
</dbReference>
<keyword evidence="11" id="KW-1185">Reference proteome</keyword>
<feature type="DNA-binding region" description="OmpR/PhoB-type" evidence="7">
    <location>
        <begin position="140"/>
        <end position="233"/>
    </location>
</feature>
<keyword evidence="3" id="KW-0805">Transcription regulation</keyword>
<sequence>MDSEALLSLKEACKSKRVLYVEDDPDVRGQTAKMLRLYFHEVVEAYDGVEGLHCFEKEPFDLIFTDITMPKMDGLCMIEAIRKRNASIPIVIFSAYDTTEYFLKTIEQGISGYILKPYGFHEILFTLEKVVKALPKERAHTLLMIEGYYWERATHCLCQEEKEIKLSRHERALFDLLTSSKQRIFSSEEIEIAVFDDDLSDNKRVRNLLSRLRQKLGCDLIQSIYGEGYKLRWLHL</sequence>
<dbReference type="PROSITE" id="PS50110">
    <property type="entry name" value="RESPONSE_REGULATORY"/>
    <property type="match status" value="1"/>
</dbReference>
<gene>
    <name evidence="10" type="ordered locus">Sdel_2139</name>
</gene>
<dbReference type="PANTHER" id="PTHR48111:SF1">
    <property type="entry name" value="TWO-COMPONENT RESPONSE REGULATOR ORR33"/>
    <property type="match status" value="1"/>
</dbReference>
<dbReference type="HOGENOM" id="CLU_000445_30_3_7"/>
<dbReference type="OrthoDB" id="9808843at2"/>
<dbReference type="InterPro" id="IPR036388">
    <property type="entry name" value="WH-like_DNA-bd_sf"/>
</dbReference>
<dbReference type="GO" id="GO:0006355">
    <property type="term" value="P:regulation of DNA-templated transcription"/>
    <property type="evidence" value="ECO:0007669"/>
    <property type="project" value="InterPro"/>
</dbReference>
<dbReference type="CDD" id="cd00383">
    <property type="entry name" value="trans_reg_C"/>
    <property type="match status" value="1"/>
</dbReference>
<dbReference type="InterPro" id="IPR011006">
    <property type="entry name" value="CheY-like_superfamily"/>
</dbReference>
<dbReference type="Proteomes" id="UP000002222">
    <property type="component" value="Chromosome"/>
</dbReference>
<feature type="modified residue" description="4-aspartylphosphate" evidence="6">
    <location>
        <position position="66"/>
    </location>
</feature>
<reference evidence="11" key="1">
    <citation type="submission" date="2009-11" db="EMBL/GenBank/DDBJ databases">
        <title>The complete genome of Sulfurospirillum deleyianum DSM 6946.</title>
        <authorList>
            <consortium name="US DOE Joint Genome Institute (JGI-PGF)"/>
            <person name="Lucas S."/>
            <person name="Copeland A."/>
            <person name="Lapidus A."/>
            <person name="Glavina del Rio T."/>
            <person name="Dalin E."/>
            <person name="Tice H."/>
            <person name="Bruce D."/>
            <person name="Goodwin L."/>
            <person name="Pitluck S."/>
            <person name="Kyrpides N."/>
            <person name="Mavromatis K."/>
            <person name="Ivanova N."/>
            <person name="Ovchinnikova G."/>
            <person name="Munk A.C."/>
            <person name="Lu M."/>
            <person name="Brettin T."/>
            <person name="Detter J.C."/>
            <person name="Han C."/>
            <person name="Tapia R."/>
            <person name="Larimer F."/>
            <person name="Land M."/>
            <person name="Hauser L."/>
            <person name="Markowitz V."/>
            <person name="Cheng J.F."/>
            <person name="Hugenholtz P."/>
            <person name="Woyke T."/>
            <person name="Wu D."/>
            <person name="Aumann P."/>
            <person name="Schneider S."/>
            <person name="Lang E."/>
            <person name="Spring S."/>
            <person name="Klenk H.P."/>
            <person name="Eisen J.A."/>
        </authorList>
    </citation>
    <scope>NUCLEOTIDE SEQUENCE [LARGE SCALE GENOMIC DNA]</scope>
    <source>
        <strain evidence="11">ATCC 51133 / DSM 6946 / 5175</strain>
    </source>
</reference>
<evidence type="ECO:0000256" key="6">
    <source>
        <dbReference type="PROSITE-ProRule" id="PRU00169"/>
    </source>
</evidence>
<keyword evidence="4 7" id="KW-0238">DNA-binding</keyword>
<dbReference type="CDD" id="cd17536">
    <property type="entry name" value="REC_YesN-like"/>
    <property type="match status" value="1"/>
</dbReference>
<dbReference type="Gene3D" id="3.40.50.2300">
    <property type="match status" value="1"/>
</dbReference>
<dbReference type="eggNOG" id="COG0745">
    <property type="taxonomic scope" value="Bacteria"/>
</dbReference>
<dbReference type="GO" id="GO:0000976">
    <property type="term" value="F:transcription cis-regulatory region binding"/>
    <property type="evidence" value="ECO:0007669"/>
    <property type="project" value="TreeGrafter"/>
</dbReference>
<feature type="domain" description="Response regulatory" evidence="8">
    <location>
        <begin position="17"/>
        <end position="131"/>
    </location>
</feature>
<keyword evidence="5" id="KW-0804">Transcription</keyword>
<organism evidence="10 11">
    <name type="scientific">Sulfurospirillum deleyianum (strain ATCC 51133 / DSM 6946 / 5175)</name>
    <dbReference type="NCBI Taxonomy" id="525898"/>
    <lineage>
        <taxon>Bacteria</taxon>
        <taxon>Pseudomonadati</taxon>
        <taxon>Campylobacterota</taxon>
        <taxon>Epsilonproteobacteria</taxon>
        <taxon>Campylobacterales</taxon>
        <taxon>Sulfurospirillaceae</taxon>
        <taxon>Sulfurospirillum</taxon>
    </lineage>
</organism>
<evidence type="ECO:0000256" key="4">
    <source>
        <dbReference type="ARBA" id="ARBA00023125"/>
    </source>
</evidence>
<dbReference type="RefSeq" id="WP_012857896.1">
    <property type="nucleotide sequence ID" value="NC_013512.1"/>
</dbReference>
<evidence type="ECO:0000256" key="7">
    <source>
        <dbReference type="PROSITE-ProRule" id="PRU01091"/>
    </source>
</evidence>
<dbReference type="GO" id="GO:0000156">
    <property type="term" value="F:phosphorelay response regulator activity"/>
    <property type="evidence" value="ECO:0007669"/>
    <property type="project" value="TreeGrafter"/>
</dbReference>
<dbReference type="SUPFAM" id="SSF52172">
    <property type="entry name" value="CheY-like"/>
    <property type="match status" value="1"/>
</dbReference>
<proteinExistence type="predicted"/>
<reference evidence="10 11" key="2">
    <citation type="journal article" date="2010" name="Stand. Genomic Sci.">
        <title>Complete genome sequence of Sulfurospirillum deleyianum type strain (5175).</title>
        <authorList>
            <person name="Sikorski J."/>
            <person name="Lapidus A."/>
            <person name="Copeland A."/>
            <person name="Glavina Del Rio T."/>
            <person name="Nolan M."/>
            <person name="Lucas S."/>
            <person name="Chen F."/>
            <person name="Tice H."/>
            <person name="Cheng J.F."/>
            <person name="Saunders E."/>
            <person name="Bruce D."/>
            <person name="Goodwin L."/>
            <person name="Pitluck S."/>
            <person name="Ovchinnikova G."/>
            <person name="Pati A."/>
            <person name="Ivanova N."/>
            <person name="Mavromatis K."/>
            <person name="Chen A."/>
            <person name="Palaniappan K."/>
            <person name="Chain P."/>
            <person name="Land M."/>
            <person name="Hauser L."/>
            <person name="Chang Y.J."/>
            <person name="Jeffries C.D."/>
            <person name="Brettin T."/>
            <person name="Detter J.C."/>
            <person name="Han C."/>
            <person name="Rohde M."/>
            <person name="Lang E."/>
            <person name="Spring S."/>
            <person name="Goker M."/>
            <person name="Bristow J."/>
            <person name="Eisen J.A."/>
            <person name="Markowitz V."/>
            <person name="Hugenholtz P."/>
            <person name="Kyrpides N.C."/>
            <person name="Klenk H.P."/>
        </authorList>
    </citation>
    <scope>NUCLEOTIDE SEQUENCE [LARGE SCALE GENOMIC DNA]</scope>
    <source>
        <strain evidence="11">ATCC 51133 / DSM 6946 / 5175</strain>
    </source>
</reference>
<dbReference type="EMBL" id="CP001816">
    <property type="protein sequence ID" value="ACZ13151.1"/>
    <property type="molecule type" value="Genomic_DNA"/>
</dbReference>
<evidence type="ECO:0000259" key="8">
    <source>
        <dbReference type="PROSITE" id="PS50110"/>
    </source>
</evidence>
<protein>
    <submittedName>
        <fullName evidence="10">Response regulator receiver</fullName>
    </submittedName>
</protein>
<feature type="domain" description="OmpR/PhoB-type" evidence="9">
    <location>
        <begin position="140"/>
        <end position="233"/>
    </location>
</feature>
<dbReference type="Pfam" id="PF00072">
    <property type="entry name" value="Response_reg"/>
    <property type="match status" value="1"/>
</dbReference>
<dbReference type="KEGG" id="sdl:Sdel_2139"/>
<dbReference type="Pfam" id="PF00486">
    <property type="entry name" value="Trans_reg_C"/>
    <property type="match status" value="1"/>
</dbReference>
<evidence type="ECO:0000256" key="2">
    <source>
        <dbReference type="ARBA" id="ARBA00023012"/>
    </source>
</evidence>
<evidence type="ECO:0000256" key="3">
    <source>
        <dbReference type="ARBA" id="ARBA00023015"/>
    </source>
</evidence>
<dbReference type="Gene3D" id="1.10.10.10">
    <property type="entry name" value="Winged helix-like DNA-binding domain superfamily/Winged helix DNA-binding domain"/>
    <property type="match status" value="1"/>
</dbReference>
<dbReference type="GO" id="GO:0032993">
    <property type="term" value="C:protein-DNA complex"/>
    <property type="evidence" value="ECO:0007669"/>
    <property type="project" value="TreeGrafter"/>
</dbReference>
<dbReference type="GO" id="GO:0005829">
    <property type="term" value="C:cytosol"/>
    <property type="evidence" value="ECO:0007669"/>
    <property type="project" value="TreeGrafter"/>
</dbReference>
<dbReference type="InterPro" id="IPR001789">
    <property type="entry name" value="Sig_transdc_resp-reg_receiver"/>
</dbReference>
<evidence type="ECO:0000256" key="1">
    <source>
        <dbReference type="ARBA" id="ARBA00022553"/>
    </source>
</evidence>
<dbReference type="AlphaFoldDB" id="D1B4Y1"/>
<keyword evidence="1 6" id="KW-0597">Phosphoprotein</keyword>
<evidence type="ECO:0000259" key="9">
    <source>
        <dbReference type="PROSITE" id="PS51755"/>
    </source>
</evidence>
<evidence type="ECO:0000313" key="11">
    <source>
        <dbReference type="Proteomes" id="UP000002222"/>
    </source>
</evidence>
<dbReference type="PROSITE" id="PS51755">
    <property type="entry name" value="OMPR_PHOB"/>
    <property type="match status" value="1"/>
</dbReference>
<evidence type="ECO:0000313" key="10">
    <source>
        <dbReference type="EMBL" id="ACZ13151.1"/>
    </source>
</evidence>
<dbReference type="InterPro" id="IPR039420">
    <property type="entry name" value="WalR-like"/>
</dbReference>
<dbReference type="SMART" id="SM00862">
    <property type="entry name" value="Trans_reg_C"/>
    <property type="match status" value="1"/>
</dbReference>
<evidence type="ECO:0000256" key="5">
    <source>
        <dbReference type="ARBA" id="ARBA00023163"/>
    </source>
</evidence>
<accession>D1B4Y1</accession>
<keyword evidence="2" id="KW-0902">Two-component regulatory system</keyword>
<name>D1B4Y1_SULD5</name>
<dbReference type="STRING" id="525898.Sdel_2139"/>
<dbReference type="InterPro" id="IPR001867">
    <property type="entry name" value="OmpR/PhoB-type_DNA-bd"/>
</dbReference>